<gene>
    <name evidence="1" type="ORF">CP960_05290</name>
</gene>
<dbReference type="EMBL" id="NXIF01000020">
    <property type="protein sequence ID" value="PKI81275.1"/>
    <property type="molecule type" value="Genomic_DNA"/>
</dbReference>
<dbReference type="Proteomes" id="UP000233248">
    <property type="component" value="Unassembled WGS sequence"/>
</dbReference>
<evidence type="ECO:0000313" key="1">
    <source>
        <dbReference type="EMBL" id="PKI81275.1"/>
    </source>
</evidence>
<organism evidence="1 2">
    <name type="scientific">Malaciobacter halophilus</name>
    <dbReference type="NCBI Taxonomy" id="197482"/>
    <lineage>
        <taxon>Bacteria</taxon>
        <taxon>Pseudomonadati</taxon>
        <taxon>Campylobacterota</taxon>
        <taxon>Epsilonproteobacteria</taxon>
        <taxon>Campylobacterales</taxon>
        <taxon>Arcobacteraceae</taxon>
        <taxon>Malaciobacter</taxon>
    </lineage>
</organism>
<dbReference type="RefSeq" id="WP_101184373.1">
    <property type="nucleotide sequence ID" value="NZ_CP031218.1"/>
</dbReference>
<keyword evidence="2" id="KW-1185">Reference proteome</keyword>
<proteinExistence type="predicted"/>
<name>A0A2N1J3X5_9BACT</name>
<sequence>MKTLHEKINKLIEQRGFFFSKTEGIQSDEDVVRLIEELLKENVQRKEDLKSLEQTAFYQGKLLLRMEKRMEKTNEYSELWQKYFTEEEIEQSKKMVRRSWALASRVGEIYRGETPRNEVEDKRHEVNVSRFDRITLILRHIGLAFVRRTPGDDTSKLNKYLRDMNGFEL</sequence>
<evidence type="ECO:0000313" key="2">
    <source>
        <dbReference type="Proteomes" id="UP000233248"/>
    </source>
</evidence>
<dbReference type="KEGG" id="ahs:AHALO_0348"/>
<reference evidence="1 2" key="1">
    <citation type="submission" date="2017-09" db="EMBL/GenBank/DDBJ databases">
        <title>Genomics of the genus Arcobacter.</title>
        <authorList>
            <person name="Perez-Cataluna A."/>
            <person name="Figueras M.J."/>
            <person name="Salas-Masso N."/>
        </authorList>
    </citation>
    <scope>NUCLEOTIDE SEQUENCE [LARGE SCALE GENOMIC DNA]</scope>
    <source>
        <strain evidence="1 2">DSM 18005</strain>
    </source>
</reference>
<dbReference type="AlphaFoldDB" id="A0A2N1J3X5"/>
<comment type="caution">
    <text evidence="1">The sequence shown here is derived from an EMBL/GenBank/DDBJ whole genome shotgun (WGS) entry which is preliminary data.</text>
</comment>
<protein>
    <submittedName>
        <fullName evidence="1">Uncharacterized protein</fullName>
    </submittedName>
</protein>
<accession>A0A2N1J3X5</accession>